<proteinExistence type="predicted"/>
<dbReference type="Proteomes" id="UP000501076">
    <property type="component" value="Plasmid pFDU301A"/>
</dbReference>
<sequence>MDGSLAFLLLMAIGFVATLMRNYKDWKSSGRINSIYGVATVFLAIFLLFAGNQYMKHKEFENNLDAVYQYFSEEDVHYVSLDLTEVETDAGTYKIEVDQGLVMKAKLIKK</sequence>
<feature type="transmembrane region" description="Helical" evidence="1">
    <location>
        <begin position="6"/>
        <end position="23"/>
    </location>
</feature>
<organism evidence="2 3">
    <name type="scientific">Priestia megaterium</name>
    <name type="common">Bacillus megaterium</name>
    <dbReference type="NCBI Taxonomy" id="1404"/>
    <lineage>
        <taxon>Bacteria</taxon>
        <taxon>Bacillati</taxon>
        <taxon>Bacillota</taxon>
        <taxon>Bacilli</taxon>
        <taxon>Bacillales</taxon>
        <taxon>Bacillaceae</taxon>
        <taxon>Priestia</taxon>
    </lineage>
</organism>
<protein>
    <submittedName>
        <fullName evidence="2">Uncharacterized protein</fullName>
    </submittedName>
</protein>
<feature type="transmembrane region" description="Helical" evidence="1">
    <location>
        <begin position="35"/>
        <end position="55"/>
    </location>
</feature>
<evidence type="ECO:0000313" key="2">
    <source>
        <dbReference type="EMBL" id="QJX80735.1"/>
    </source>
</evidence>
<keyword evidence="1" id="KW-0472">Membrane</keyword>
<dbReference type="AlphaFoldDB" id="A0A6M6EB23"/>
<reference evidence="2 3" key="1">
    <citation type="submission" date="2019-10" db="EMBL/GenBank/DDBJ databases">
        <title>Complete genome sequences for adaption low water activity.</title>
        <authorList>
            <person name="Zhao L."/>
            <person name="Zhong J."/>
        </authorList>
    </citation>
    <scope>NUCLEOTIDE SEQUENCE [LARGE SCALE GENOMIC DNA]</scope>
    <source>
        <strain evidence="2 3">FDU301</strain>
        <plasmid evidence="3">pfdu301a</plasmid>
    </source>
</reference>
<geneLocation type="plasmid" evidence="3">
    <name>pfdu301a</name>
</geneLocation>
<keyword evidence="1" id="KW-1133">Transmembrane helix</keyword>
<keyword evidence="1" id="KW-0812">Transmembrane</keyword>
<keyword evidence="2" id="KW-0614">Plasmid</keyword>
<gene>
    <name evidence="2" type="ORF">FDZ14_32105</name>
</gene>
<name>A0A6M6EB23_PRIMG</name>
<dbReference type="EMBL" id="CP045273">
    <property type="protein sequence ID" value="QJX80735.1"/>
    <property type="molecule type" value="Genomic_DNA"/>
</dbReference>
<evidence type="ECO:0000313" key="3">
    <source>
        <dbReference type="Proteomes" id="UP000501076"/>
    </source>
</evidence>
<dbReference type="RefSeq" id="WP_171778732.1">
    <property type="nucleotide sequence ID" value="NZ_CP045273.1"/>
</dbReference>
<accession>A0A6M6EB23</accession>
<evidence type="ECO:0000256" key="1">
    <source>
        <dbReference type="SAM" id="Phobius"/>
    </source>
</evidence>